<name>A0A0F6SH72_9BACT</name>
<evidence type="ECO:0000313" key="3">
    <source>
        <dbReference type="Proteomes" id="UP000034883"/>
    </source>
</evidence>
<proteinExistence type="predicted"/>
<dbReference type="STRING" id="927083.DB32_007088"/>
<dbReference type="InterPro" id="IPR031823">
    <property type="entry name" value="TatT"/>
</dbReference>
<organism evidence="2 3">
    <name type="scientific">Sandaracinus amylolyticus</name>
    <dbReference type="NCBI Taxonomy" id="927083"/>
    <lineage>
        <taxon>Bacteria</taxon>
        <taxon>Pseudomonadati</taxon>
        <taxon>Myxococcota</taxon>
        <taxon>Polyangia</taxon>
        <taxon>Polyangiales</taxon>
        <taxon>Sandaracinaceae</taxon>
        <taxon>Sandaracinus</taxon>
    </lineage>
</organism>
<dbReference type="Gene3D" id="1.25.40.920">
    <property type="entry name" value="TRAP transporter T-component"/>
    <property type="match status" value="1"/>
</dbReference>
<sequence>MNQRSSSQPRLARSLGIVIALVAVPASLPLFGCDTGVFAANTTIGVMRRASPGVQRMRDPEILEIAFPASIQQMEGLLEIKPDDNVLRAMLGRSYASFGYGFIEDDYEVAQLSDDATEEQIEHLRERASQAYLRGREVAIGGLDMARPEGGGLLAVQSQGLEAFTAHVNRFDSRENHAPLLFWAAYNWVRWISLHRDDMGAIADLAYVTALAERAYELDQTYMDYGPIALRAGLMAAAPPQLGGRPQDARVELERAIELTERKNLLYLVTMAQLVAIPLQDRALFESMLNEVVAFDVDSFPDQRIPNLLAQRRARRLLAQIDDLVPPPIEDEGEAEGEASEPSASVDGAASPSST</sequence>
<dbReference type="AlphaFoldDB" id="A0A0F6SH72"/>
<feature type="region of interest" description="Disordered" evidence="1">
    <location>
        <begin position="323"/>
        <end position="355"/>
    </location>
</feature>
<protein>
    <submittedName>
        <fullName evidence="2">Uncharacterized protein</fullName>
    </submittedName>
</protein>
<gene>
    <name evidence="2" type="ORF">DB32_007088</name>
</gene>
<dbReference type="RefSeq" id="WP_169791656.1">
    <property type="nucleotide sequence ID" value="NZ_CP011125.1"/>
</dbReference>
<feature type="compositionally biased region" description="Acidic residues" evidence="1">
    <location>
        <begin position="329"/>
        <end position="339"/>
    </location>
</feature>
<dbReference type="EMBL" id="CP011125">
    <property type="protein sequence ID" value="AKF09939.1"/>
    <property type="molecule type" value="Genomic_DNA"/>
</dbReference>
<accession>A0A0F6SH72</accession>
<reference evidence="2 3" key="1">
    <citation type="submission" date="2015-03" db="EMBL/GenBank/DDBJ databases">
        <title>Genome assembly of Sandaracinus amylolyticus DSM 53668.</title>
        <authorList>
            <person name="Sharma G."/>
            <person name="Subramanian S."/>
        </authorList>
    </citation>
    <scope>NUCLEOTIDE SEQUENCE [LARGE SCALE GENOMIC DNA]</scope>
    <source>
        <strain evidence="2 3">DSM 53668</strain>
    </source>
</reference>
<dbReference type="Pfam" id="PF16811">
    <property type="entry name" value="TAtT"/>
    <property type="match status" value="1"/>
</dbReference>
<evidence type="ECO:0000256" key="1">
    <source>
        <dbReference type="SAM" id="MobiDB-lite"/>
    </source>
</evidence>
<dbReference type="InterPro" id="IPR038537">
    <property type="entry name" value="TatT_sf"/>
</dbReference>
<dbReference type="Proteomes" id="UP000034883">
    <property type="component" value="Chromosome"/>
</dbReference>
<dbReference type="KEGG" id="samy:DB32_007088"/>
<keyword evidence="3" id="KW-1185">Reference proteome</keyword>
<evidence type="ECO:0000313" key="2">
    <source>
        <dbReference type="EMBL" id="AKF09939.1"/>
    </source>
</evidence>